<keyword evidence="2" id="KW-1185">Reference proteome</keyword>
<dbReference type="AlphaFoldDB" id="B0PHP2"/>
<evidence type="ECO:0000313" key="2">
    <source>
        <dbReference type="Proteomes" id="UP000003803"/>
    </source>
</evidence>
<dbReference type="HOGENOM" id="CLU_2969186_0_0_9"/>
<accession>B0PHP2</accession>
<name>B0PHP2_9FIRM</name>
<reference evidence="1" key="1">
    <citation type="submission" date="2007-11" db="EMBL/GenBank/DDBJ databases">
        <authorList>
            <person name="Fulton L."/>
            <person name="Clifton S."/>
            <person name="Fulton B."/>
            <person name="Xu J."/>
            <person name="Minx P."/>
            <person name="Pepin K.H."/>
            <person name="Johnson M."/>
            <person name="Thiruvilangam P."/>
            <person name="Bhonagiri V."/>
            <person name="Nash W.E."/>
            <person name="Mardis E.R."/>
            <person name="Wilson R.K."/>
        </authorList>
    </citation>
    <scope>NUCLEOTIDE SEQUENCE [LARGE SCALE GENOMIC DNA]</scope>
    <source>
        <strain evidence="1">DSM 17241</strain>
    </source>
</reference>
<protein>
    <submittedName>
        <fullName evidence="1">Uncharacterized protein</fullName>
    </submittedName>
</protein>
<gene>
    <name evidence="1" type="ORF">ANACOL_04335</name>
</gene>
<dbReference type="Proteomes" id="UP000003803">
    <property type="component" value="Unassembled WGS sequence"/>
</dbReference>
<sequence length="58" mass="6656">MPIKRRLPRKRRAARHTPVKNNRFAVILPSFHATCNYNLWNAESSLEKTGRPAQGRAA</sequence>
<comment type="caution">
    <text evidence="1">The sequence shown here is derived from an EMBL/GenBank/DDBJ whole genome shotgun (WGS) entry which is preliminary data.</text>
</comment>
<organism evidence="1 2">
    <name type="scientific">Anaerotruncus colihominis DSM 17241</name>
    <dbReference type="NCBI Taxonomy" id="445972"/>
    <lineage>
        <taxon>Bacteria</taxon>
        <taxon>Bacillati</taxon>
        <taxon>Bacillota</taxon>
        <taxon>Clostridia</taxon>
        <taxon>Eubacteriales</taxon>
        <taxon>Oscillospiraceae</taxon>
        <taxon>Anaerotruncus</taxon>
    </lineage>
</organism>
<evidence type="ECO:0000313" key="1">
    <source>
        <dbReference type="EMBL" id="EDS09010.1"/>
    </source>
</evidence>
<reference evidence="1" key="2">
    <citation type="submission" date="2013-09" db="EMBL/GenBank/DDBJ databases">
        <title>Draft genome sequence of Anaerotruncus colihominis(DSM 17241).</title>
        <authorList>
            <person name="Sudarsanam P."/>
            <person name="Ley R."/>
            <person name="Guruge J."/>
            <person name="Turnbaugh P.J."/>
            <person name="Mahowald M."/>
            <person name="Liep D."/>
            <person name="Gordon J."/>
        </authorList>
    </citation>
    <scope>NUCLEOTIDE SEQUENCE</scope>
    <source>
        <strain evidence="1">DSM 17241</strain>
    </source>
</reference>
<proteinExistence type="predicted"/>
<dbReference type="EMBL" id="ABGD02000034">
    <property type="protein sequence ID" value="EDS09010.1"/>
    <property type="molecule type" value="Genomic_DNA"/>
</dbReference>